<dbReference type="InterPro" id="IPR018050">
    <property type="entry name" value="Pmannose_isomerase-type1_CS"/>
</dbReference>
<dbReference type="EMBL" id="CM035426">
    <property type="protein sequence ID" value="KAH7316267.1"/>
    <property type="molecule type" value="Genomic_DNA"/>
</dbReference>
<dbReference type="CDD" id="cd07011">
    <property type="entry name" value="cupin_PMI_type_I_N"/>
    <property type="match status" value="1"/>
</dbReference>
<dbReference type="Pfam" id="PF20511">
    <property type="entry name" value="PMI_typeI_cat"/>
    <property type="match status" value="1"/>
</dbReference>
<dbReference type="Proteomes" id="UP000825935">
    <property type="component" value="Chromosome 21"/>
</dbReference>
<dbReference type="AlphaFoldDB" id="A0A8T2SE62"/>
<dbReference type="GO" id="GO:0005829">
    <property type="term" value="C:cytosol"/>
    <property type="evidence" value="ECO:0007669"/>
    <property type="project" value="TreeGrafter"/>
</dbReference>
<proteinExistence type="inferred from homology"/>
<evidence type="ECO:0000313" key="13">
    <source>
        <dbReference type="Proteomes" id="UP000825935"/>
    </source>
</evidence>
<keyword evidence="7" id="KW-0413">Isomerase</keyword>
<evidence type="ECO:0000313" key="12">
    <source>
        <dbReference type="EMBL" id="KAH7316266.1"/>
    </source>
</evidence>
<dbReference type="PROSITE" id="PS00966">
    <property type="entry name" value="PMI_I_2"/>
    <property type="match status" value="1"/>
</dbReference>
<feature type="binding site" evidence="9">
    <location>
        <position position="144"/>
    </location>
    <ligand>
        <name>Zn(2+)</name>
        <dbReference type="ChEBI" id="CHEBI:29105"/>
    </ligand>
</feature>
<evidence type="ECO:0000256" key="6">
    <source>
        <dbReference type="ARBA" id="ARBA00022833"/>
    </source>
</evidence>
<name>A0A8T2SE62_CERRI</name>
<dbReference type="EMBL" id="CM035426">
    <property type="protein sequence ID" value="KAH7316266.1"/>
    <property type="molecule type" value="Genomic_DNA"/>
</dbReference>
<dbReference type="InterPro" id="IPR046458">
    <property type="entry name" value="PMI_typeI_hel"/>
</dbReference>
<dbReference type="OMA" id="DGIECMA"/>
<keyword evidence="13" id="KW-1185">Reference proteome</keyword>
<comment type="cofactor">
    <cofactor evidence="9">
        <name>Zn(2+)</name>
        <dbReference type="ChEBI" id="CHEBI:29105"/>
    </cofactor>
    <text evidence="9">Binds 1 zinc ion per subunit.</text>
</comment>
<dbReference type="PIRSF" id="PIRSF001480">
    <property type="entry name" value="Mannose-6-phosphate_isomerase"/>
    <property type="match status" value="1"/>
</dbReference>
<keyword evidence="5 9" id="KW-0479">Metal-binding</keyword>
<comment type="similarity">
    <text evidence="3">Belongs to the mannose-6-phosphate isomerase type 1 family.</text>
</comment>
<evidence type="ECO:0000256" key="1">
    <source>
        <dbReference type="ARBA" id="ARBA00000757"/>
    </source>
</evidence>
<evidence type="ECO:0000256" key="8">
    <source>
        <dbReference type="PIRSR" id="PIRSR001480-1"/>
    </source>
</evidence>
<evidence type="ECO:0000259" key="10">
    <source>
        <dbReference type="Pfam" id="PF20511"/>
    </source>
</evidence>
<keyword evidence="6 9" id="KW-0862">Zinc</keyword>
<evidence type="ECO:0000256" key="7">
    <source>
        <dbReference type="ARBA" id="ARBA00023235"/>
    </source>
</evidence>
<dbReference type="NCBIfam" id="TIGR00218">
    <property type="entry name" value="manA"/>
    <property type="match status" value="1"/>
</dbReference>
<dbReference type="Gene3D" id="2.60.120.10">
    <property type="entry name" value="Jelly Rolls"/>
    <property type="match status" value="2"/>
</dbReference>
<dbReference type="InterPro" id="IPR016305">
    <property type="entry name" value="Mannose-6-P_Isomerase"/>
</dbReference>
<dbReference type="PANTHER" id="PTHR10309:SF0">
    <property type="entry name" value="MANNOSE-6-PHOSPHATE ISOMERASE"/>
    <property type="match status" value="1"/>
</dbReference>
<dbReference type="SUPFAM" id="SSF51182">
    <property type="entry name" value="RmlC-like cupins"/>
    <property type="match status" value="1"/>
</dbReference>
<comment type="catalytic activity">
    <reaction evidence="1">
        <text>D-mannose 6-phosphate = D-fructose 6-phosphate</text>
        <dbReference type="Rhea" id="RHEA:12356"/>
        <dbReference type="ChEBI" id="CHEBI:58735"/>
        <dbReference type="ChEBI" id="CHEBI:61527"/>
        <dbReference type="EC" id="5.3.1.8"/>
    </reaction>
</comment>
<evidence type="ECO:0000256" key="3">
    <source>
        <dbReference type="ARBA" id="ARBA00010772"/>
    </source>
</evidence>
<dbReference type="GO" id="GO:0005975">
    <property type="term" value="P:carbohydrate metabolic process"/>
    <property type="evidence" value="ECO:0007669"/>
    <property type="project" value="InterPro"/>
</dbReference>
<evidence type="ECO:0000256" key="5">
    <source>
        <dbReference type="ARBA" id="ARBA00022723"/>
    </source>
</evidence>
<feature type="binding site" evidence="9">
    <location>
        <position position="277"/>
    </location>
    <ligand>
        <name>Zn(2+)</name>
        <dbReference type="ChEBI" id="CHEBI:29105"/>
    </ligand>
</feature>
<dbReference type="Pfam" id="PF20512">
    <property type="entry name" value="PMI_typeI_hel"/>
    <property type="match status" value="1"/>
</dbReference>
<sequence length="439" mass="48703">MTVDTPSSVSRPLKLKCKVQNYEWGKQGSQSEVGQLYSLQSGLPLAEDEPFAELWMGTHDSGPSLVVFDQDEDSTMLLKDWISQHPSSLGDKALQLWGADLPFLFKVLSVGKALSIQAHPDKKLAKRLHQLRPDIYRDANHKPEMALAISHFEALCGFMSPQEIKEVMIEYPELHPLLGDSEVKALLDMSWSKDLAKVALRAAFTRLMSADDNVVNDTVCKIVARLSKKDQMTAKEQLVIRLADQYPGDIGVLSSLFLNYISLNPGEALYLDANEPHAYIAGECVECMATSDNVIRAGLTPKYKDTQTLCSMLSYRQGQPNILSGVMINPQTRRYSPPFEEFELDVSILKHGESMVFPALLGPSVVLVLKGKGMMHQRHGKECLAITLMKGDVYFIPAGVVLILHSSLSSKKLDHPLHLYRAGISSAFLLTNAATHDFH</sequence>
<comment type="caution">
    <text evidence="12">The sequence shown here is derived from an EMBL/GenBank/DDBJ whole genome shotgun (WGS) entry which is preliminary data.</text>
</comment>
<comment type="pathway">
    <text evidence="2">Nucleotide-sugar biosynthesis; GDP-alpha-D-mannose biosynthesis; alpha-D-mannose 1-phosphate from D-fructose 6-phosphate: step 1/2.</text>
</comment>
<organism evidence="12 13">
    <name type="scientific">Ceratopteris richardii</name>
    <name type="common">Triangle waterfern</name>
    <dbReference type="NCBI Taxonomy" id="49495"/>
    <lineage>
        <taxon>Eukaryota</taxon>
        <taxon>Viridiplantae</taxon>
        <taxon>Streptophyta</taxon>
        <taxon>Embryophyta</taxon>
        <taxon>Tracheophyta</taxon>
        <taxon>Polypodiopsida</taxon>
        <taxon>Polypodiidae</taxon>
        <taxon>Polypodiales</taxon>
        <taxon>Pteridineae</taxon>
        <taxon>Pteridaceae</taxon>
        <taxon>Parkerioideae</taxon>
        <taxon>Ceratopteris</taxon>
    </lineage>
</organism>
<feature type="domain" description="Phosphomannose isomerase type I catalytic" evidence="10">
    <location>
        <begin position="13"/>
        <end position="158"/>
    </location>
</feature>
<feature type="binding site" evidence="9">
    <location>
        <position position="117"/>
    </location>
    <ligand>
        <name>Zn(2+)</name>
        <dbReference type="ChEBI" id="CHEBI:29105"/>
    </ligand>
</feature>
<feature type="domain" description="Phosphomannose isomerase type I helical insertion" evidence="11">
    <location>
        <begin position="193"/>
        <end position="258"/>
    </location>
</feature>
<feature type="binding site" evidence="9">
    <location>
        <position position="119"/>
    </location>
    <ligand>
        <name>Zn(2+)</name>
        <dbReference type="ChEBI" id="CHEBI:29105"/>
    </ligand>
</feature>
<dbReference type="EC" id="5.3.1.8" evidence="4"/>
<dbReference type="PROSITE" id="PS00965">
    <property type="entry name" value="PMI_I_1"/>
    <property type="match status" value="1"/>
</dbReference>
<protein>
    <recommendedName>
        <fullName evidence="4">mannose-6-phosphate isomerase</fullName>
        <ecNumber evidence="4">5.3.1.8</ecNumber>
    </recommendedName>
</protein>
<dbReference type="GO" id="GO:0008270">
    <property type="term" value="F:zinc ion binding"/>
    <property type="evidence" value="ECO:0007669"/>
    <property type="project" value="InterPro"/>
</dbReference>
<accession>A0A8T2SE62</accession>
<dbReference type="PANTHER" id="PTHR10309">
    <property type="entry name" value="MANNOSE-6-PHOSPHATE ISOMERASE"/>
    <property type="match status" value="1"/>
</dbReference>
<dbReference type="InterPro" id="IPR046457">
    <property type="entry name" value="PMI_typeI_cat"/>
</dbReference>
<evidence type="ECO:0000259" key="11">
    <source>
        <dbReference type="Pfam" id="PF20512"/>
    </source>
</evidence>
<reference evidence="12" key="1">
    <citation type="submission" date="2021-08" db="EMBL/GenBank/DDBJ databases">
        <title>WGS assembly of Ceratopteris richardii.</title>
        <authorList>
            <person name="Marchant D.B."/>
            <person name="Chen G."/>
            <person name="Jenkins J."/>
            <person name="Shu S."/>
            <person name="Leebens-Mack J."/>
            <person name="Grimwood J."/>
            <person name="Schmutz J."/>
            <person name="Soltis P."/>
            <person name="Soltis D."/>
            <person name="Chen Z.-H."/>
        </authorList>
    </citation>
    <scope>NUCLEOTIDE SEQUENCE</scope>
    <source>
        <strain evidence="12">Whitten #5841</strain>
        <tissue evidence="12">Leaf</tissue>
    </source>
</reference>
<evidence type="ECO:0000256" key="2">
    <source>
        <dbReference type="ARBA" id="ARBA00004666"/>
    </source>
</evidence>
<dbReference type="InterPro" id="IPR014710">
    <property type="entry name" value="RmlC-like_jellyroll"/>
</dbReference>
<dbReference type="InterPro" id="IPR011051">
    <property type="entry name" value="RmlC_Cupin_sf"/>
</dbReference>
<gene>
    <name evidence="12" type="ORF">KP509_21G086000</name>
</gene>
<dbReference type="InterPro" id="IPR001250">
    <property type="entry name" value="Man6P_Isoase-1"/>
</dbReference>
<dbReference type="Gene3D" id="1.10.441.10">
    <property type="entry name" value="Phosphomannose Isomerase, domain 2"/>
    <property type="match status" value="1"/>
</dbReference>
<dbReference type="GO" id="GO:0004476">
    <property type="term" value="F:mannose-6-phosphate isomerase activity"/>
    <property type="evidence" value="ECO:0007669"/>
    <property type="project" value="UniProtKB-EC"/>
</dbReference>
<evidence type="ECO:0000256" key="9">
    <source>
        <dbReference type="PIRSR" id="PIRSR001480-2"/>
    </source>
</evidence>
<feature type="active site" evidence="8">
    <location>
        <position position="296"/>
    </location>
</feature>
<dbReference type="OrthoDB" id="6605218at2759"/>
<evidence type="ECO:0000256" key="4">
    <source>
        <dbReference type="ARBA" id="ARBA00011956"/>
    </source>
</evidence>
<dbReference type="PRINTS" id="PR00714">
    <property type="entry name" value="MAN6PISMRASE"/>
</dbReference>
<dbReference type="GO" id="GO:0009298">
    <property type="term" value="P:GDP-mannose biosynthetic process"/>
    <property type="evidence" value="ECO:0007669"/>
    <property type="project" value="InterPro"/>
</dbReference>